<feature type="compositionally biased region" description="Polar residues" evidence="1">
    <location>
        <begin position="161"/>
        <end position="170"/>
    </location>
</feature>
<feature type="compositionally biased region" description="Low complexity" evidence="1">
    <location>
        <begin position="664"/>
        <end position="690"/>
    </location>
</feature>
<feature type="compositionally biased region" description="Polar residues" evidence="1">
    <location>
        <begin position="749"/>
        <end position="764"/>
    </location>
</feature>
<protein>
    <submittedName>
        <fullName evidence="2">PHO85 cyclin-5</fullName>
    </submittedName>
</protein>
<gene>
    <name evidence="2" type="primary">PCL5</name>
    <name evidence="2" type="ORF">LTR24_005049</name>
</gene>
<dbReference type="CDD" id="cd20557">
    <property type="entry name" value="CYCLIN_ScPCL1-like"/>
    <property type="match status" value="1"/>
</dbReference>
<dbReference type="Pfam" id="PF08613">
    <property type="entry name" value="Cyclin"/>
    <property type="match status" value="1"/>
</dbReference>
<dbReference type="InterPro" id="IPR013922">
    <property type="entry name" value="Cyclin_PHO80-like"/>
</dbReference>
<accession>A0ABR0KA96</accession>
<evidence type="ECO:0000313" key="3">
    <source>
        <dbReference type="Proteomes" id="UP001345013"/>
    </source>
</evidence>
<feature type="compositionally biased region" description="Polar residues" evidence="1">
    <location>
        <begin position="114"/>
        <end position="136"/>
    </location>
</feature>
<evidence type="ECO:0000256" key="1">
    <source>
        <dbReference type="SAM" id="MobiDB-lite"/>
    </source>
</evidence>
<dbReference type="Gene3D" id="1.10.472.10">
    <property type="entry name" value="Cyclin-like"/>
    <property type="match status" value="1"/>
</dbReference>
<feature type="region of interest" description="Disordered" evidence="1">
    <location>
        <begin position="102"/>
        <end position="170"/>
    </location>
</feature>
<proteinExistence type="predicted"/>
<feature type="region of interest" description="Disordered" evidence="1">
    <location>
        <begin position="68"/>
        <end position="89"/>
    </location>
</feature>
<feature type="region of interest" description="Disordered" evidence="1">
    <location>
        <begin position="642"/>
        <end position="702"/>
    </location>
</feature>
<feature type="region of interest" description="Disordered" evidence="1">
    <location>
        <begin position="747"/>
        <end position="771"/>
    </location>
</feature>
<name>A0ABR0KA96_9EURO</name>
<sequence length="938" mass="103740">MTYDSLSANQFPFGHDSVAFPQSNVGAPLASLLPCNEHVKQSAFENYQVGYDPYLALEECSQSSLEDSCSQASDSTIPTSPLSSSSDDIVDKTHQDVADLCLSSSQDGKLRPASKTNSEQTQQAWQNGNLSSWQTVSEHHEPVASPKSPKTASAWKANWRPDTNNTSSLSCVTTPTVSAAVPTAHHAAQNVPYRPKVNTIPQASCSNAHGASGAIPLDTSRVATDVQRSRMRVQSDHEQEFLQTRRRGRSMGPPTCPPRLRRDTDHTDAIVKMIVLFCTNLIYSIWPGPMFGGEASPQHNGTNVLPLQVFITETLRRSKTSYSTLQIALYYLILLKQCLPSSPSQPGQGCRAMQCGRRMFLTALILASKYLQDRNYSARAWSKISGLPLREINDNERRYLSIVSWDLHVPKNTFENWSKIVLNICRLSMDPEACGRGSDQQSPGPGTGPTGQKCFLQSTCKDSMTALRNWWLSNLRGLCTNVVRCPKRTEGYISSISPFRDNSFLPRPIFENSSQEEINDASPGDEMPRTLECLPRLPSIDRISEYLQSNEQINSPAATSAIPPPPMLANLPTPQTTPHTDMSRMWTPQLGKSTSRCRASASALGNLDRSRCPMANLETCPPPAPRLCLQTQRSWSDCETVPLQHVPDRPSTSSPESVVSDVFSMPSRSRSSSISSTASWLTSASSSTAPPDKERVERFSQHLNSAQQQCSSQYVQQVACRRQQSVPRRPAPSTLQSLARPPTAFKVGMQSQAQCSKAHSSSRLSAPADCSMDEGYGSDDAAKYSQEAFEKATAAQALAELQASQDVKQCLSWPSVYRNEDELRGVTRGASNKTQVLKRCRAESIEQCQKTREDYKKWHNLMNHIPEEERPDFAEFCEARDDREAVKQIQRPTEPYLQSRMPVQLATQNKRFALQAPASAAADLAGCHLRRDILLGRC</sequence>
<keyword evidence="3" id="KW-1185">Reference proteome</keyword>
<reference evidence="2 3" key="1">
    <citation type="submission" date="2023-08" db="EMBL/GenBank/DDBJ databases">
        <title>Black Yeasts Isolated from many extreme environments.</title>
        <authorList>
            <person name="Coleine C."/>
            <person name="Stajich J.E."/>
            <person name="Selbmann L."/>
        </authorList>
    </citation>
    <scope>NUCLEOTIDE SEQUENCE [LARGE SCALE GENOMIC DNA]</scope>
    <source>
        <strain evidence="2 3">CCFEE 5885</strain>
    </source>
</reference>
<evidence type="ECO:0000313" key="2">
    <source>
        <dbReference type="EMBL" id="KAK5092587.1"/>
    </source>
</evidence>
<dbReference type="PANTHER" id="PTHR15615">
    <property type="match status" value="1"/>
</dbReference>
<dbReference type="Proteomes" id="UP001345013">
    <property type="component" value="Unassembled WGS sequence"/>
</dbReference>
<organism evidence="2 3">
    <name type="scientific">Lithohypha guttulata</name>
    <dbReference type="NCBI Taxonomy" id="1690604"/>
    <lineage>
        <taxon>Eukaryota</taxon>
        <taxon>Fungi</taxon>
        <taxon>Dikarya</taxon>
        <taxon>Ascomycota</taxon>
        <taxon>Pezizomycotina</taxon>
        <taxon>Eurotiomycetes</taxon>
        <taxon>Chaetothyriomycetidae</taxon>
        <taxon>Chaetothyriales</taxon>
        <taxon>Trichomeriaceae</taxon>
        <taxon>Lithohypha</taxon>
    </lineage>
</organism>
<feature type="compositionally biased region" description="Basic and acidic residues" evidence="1">
    <location>
        <begin position="691"/>
        <end position="700"/>
    </location>
</feature>
<dbReference type="EMBL" id="JAVRRG010000055">
    <property type="protein sequence ID" value="KAK5092587.1"/>
    <property type="molecule type" value="Genomic_DNA"/>
</dbReference>
<dbReference type="PANTHER" id="PTHR15615:SF36">
    <property type="entry name" value="PHO85 CYCLIN-5"/>
    <property type="match status" value="1"/>
</dbReference>
<comment type="caution">
    <text evidence="2">The sequence shown here is derived from an EMBL/GenBank/DDBJ whole genome shotgun (WGS) entry which is preliminary data.</text>
</comment>
<feature type="region of interest" description="Disordered" evidence="1">
    <location>
        <begin position="228"/>
        <end position="263"/>
    </location>
</feature>
<feature type="compositionally biased region" description="Low complexity" evidence="1">
    <location>
        <begin position="73"/>
        <end position="87"/>
    </location>
</feature>